<proteinExistence type="predicted"/>
<protein>
    <recommendedName>
        <fullName evidence="5">GTA TIM-barrel-like domain-containing protein</fullName>
    </recommendedName>
</protein>
<dbReference type="Pfam" id="PF23844">
    <property type="entry name" value="NCTSP_N"/>
    <property type="match status" value="1"/>
</dbReference>
<evidence type="ECO:0000313" key="3">
    <source>
        <dbReference type="EMBL" id="QGM93771.1"/>
    </source>
</evidence>
<keyword evidence="4" id="KW-1185">Reference proteome</keyword>
<reference evidence="4" key="1">
    <citation type="submission" date="2019-09" db="EMBL/GenBank/DDBJ databases">
        <title>Isolation and complete genome sequencing of Methylocystis species.</title>
        <authorList>
            <person name="Rumah B.L."/>
            <person name="Stead C.E."/>
            <person name="Stevens B.C."/>
            <person name="Minton N.P."/>
            <person name="Grosse-Honebrink A."/>
            <person name="Zhang Y."/>
        </authorList>
    </citation>
    <scope>NUCLEOTIDE SEQUENCE [LARGE SCALE GENOMIC DNA]</scope>
    <source>
        <strain evidence="4">BRCS1</strain>
    </source>
</reference>
<dbReference type="Proteomes" id="UP000424673">
    <property type="component" value="Chromosome"/>
</dbReference>
<dbReference type="EMBL" id="CP044328">
    <property type="protein sequence ID" value="QGM93771.1"/>
    <property type="molecule type" value="Genomic_DNA"/>
</dbReference>
<gene>
    <name evidence="3" type="ORF">F7D13_06880</name>
</gene>
<dbReference type="Pfam" id="PF23845">
    <property type="entry name" value="TIM-barrel_NCTSP"/>
    <property type="match status" value="1"/>
</dbReference>
<dbReference type="InterPro" id="IPR057122">
    <property type="entry name" value="TIM-barrel_NCTSP"/>
</dbReference>
<evidence type="ECO:0000259" key="2">
    <source>
        <dbReference type="Pfam" id="PF23845"/>
    </source>
</evidence>
<accession>A0ABX6EIJ7</accession>
<evidence type="ECO:0000259" key="1">
    <source>
        <dbReference type="Pfam" id="PF23844"/>
    </source>
</evidence>
<organism evidence="3 4">
    <name type="scientific">Methylocystis rosea</name>
    <dbReference type="NCBI Taxonomy" id="173366"/>
    <lineage>
        <taxon>Bacteria</taxon>
        <taxon>Pseudomonadati</taxon>
        <taxon>Pseudomonadota</taxon>
        <taxon>Alphaproteobacteria</taxon>
        <taxon>Hyphomicrobiales</taxon>
        <taxon>Methylocystaceae</taxon>
        <taxon>Methylocystis</taxon>
    </lineage>
</organism>
<feature type="domain" description="Non-contractile tail sheath TIM barrel" evidence="2">
    <location>
        <begin position="195"/>
        <end position="548"/>
    </location>
</feature>
<dbReference type="RefSeq" id="WP_154451540.1">
    <property type="nucleotide sequence ID" value="NZ_CP044328.1"/>
</dbReference>
<feature type="domain" description="Non-contractile tail sheath N-terminal" evidence="1">
    <location>
        <begin position="2"/>
        <end position="184"/>
    </location>
</feature>
<sequence>MRRFQPEYWTVNSNVEASAALTTPAQDALTVALIFRSTNDLVGLIWECDDTISHPLCRYESAHDFSGAALEFDFEMVGVASMLSERPPTFTVEHLDGSLSYVRPAAYATDMADDGMSGHIKLEFSQVGGGWEGTEPVDWTSIKRMFLSLIPEDYELPTDPPVLTPLAEDVVAHFSMSNIAVEGPDLFKWRAGVAPHRLGMTDGYDDSYHLAPKRIVDAAHDLGYCGWYNVYLGLSHHHAVAWSESEERFIVDIDKPVINSAARAWWDDLVVNLVAKGFEKIVVSISYEIIHYLMPLAWRQLDHLGNPGRSGWNPPSEFISPCNTQALDYLAACADYLIGRVVALGGDAYFQIGEPWWWDNSYVVSGGPCFYDPATLDAYTSETGLSVPTPFLASTSSDFSAPAQSAFVHWLGGKLGESTLYIRDAVKALQPSVKTMILVFTPQVFSRPMLKIVNLPVAHWAHPNFDILQIEDYDWVTAADWAKHETTYETGFATLGYPPAQTQYFSGFVLNAGDAEWVWPRIFLCIREGYARVSQTWVWARPQIWREGIIWQDAEMITVQGD</sequence>
<name>A0ABX6EIJ7_9HYPH</name>
<evidence type="ECO:0000313" key="4">
    <source>
        <dbReference type="Proteomes" id="UP000424673"/>
    </source>
</evidence>
<evidence type="ECO:0008006" key="5">
    <source>
        <dbReference type="Google" id="ProtNLM"/>
    </source>
</evidence>
<reference evidence="3 4" key="2">
    <citation type="journal article" date="2021" name="AMB Express">
        <title>Isolation and characterisation of Methylocystis spp. for poly-3-hydroxybutyrate production using waste methane feedstocks.</title>
        <authorList>
            <person name="Rumah B.L."/>
            <person name="Stead C.E."/>
            <person name="Claxton Stevens B.H."/>
            <person name="Minton N.P."/>
            <person name="Grosse-Honebrink A."/>
            <person name="Zhang Y."/>
        </authorList>
    </citation>
    <scope>NUCLEOTIDE SEQUENCE [LARGE SCALE GENOMIC DNA]</scope>
    <source>
        <strain evidence="3 4">BRCS1</strain>
    </source>
</reference>
<dbReference type="InterPro" id="IPR057102">
    <property type="entry name" value="NCTSP_N"/>
</dbReference>